<accession>A0AAV8UIN7</accession>
<evidence type="ECO:0000313" key="1">
    <source>
        <dbReference type="EMBL" id="KAJ8901137.1"/>
    </source>
</evidence>
<evidence type="ECO:0000313" key="2">
    <source>
        <dbReference type="Proteomes" id="UP001157974"/>
    </source>
</evidence>
<reference evidence="1 2" key="1">
    <citation type="journal article" date="2023" name="Nat. Commun.">
        <title>Origin of minicircular mitochondrial genomes in red algae.</title>
        <authorList>
            <person name="Lee Y."/>
            <person name="Cho C.H."/>
            <person name="Lee Y.M."/>
            <person name="Park S.I."/>
            <person name="Yang J.H."/>
            <person name="West J.A."/>
            <person name="Bhattacharya D."/>
            <person name="Yoon H.S."/>
        </authorList>
    </citation>
    <scope>NUCLEOTIDE SEQUENCE [LARGE SCALE GENOMIC DNA]</scope>
    <source>
        <strain evidence="1 2">CCMP1338</strain>
        <tissue evidence="1">Whole cell</tissue>
    </source>
</reference>
<sequence length="143" mass="16082">MLDEEYLDAVGALEAAASENYRSFSHLTELKRGVSGEETVLAAPDAVKEWKMISTLIRRDLGYSDRAAPSCEIVAESVRDLISRIRVAKESSPEEADWESVLELTGELTRSSSVNEIIRNRTIPRCRQVLRDLENEPSQHRPP</sequence>
<protein>
    <submittedName>
        <fullName evidence="1">Uncharacterized protein</fullName>
    </submittedName>
</protein>
<dbReference type="EMBL" id="JAMWBK010000012">
    <property type="protein sequence ID" value="KAJ8901137.1"/>
    <property type="molecule type" value="Genomic_DNA"/>
</dbReference>
<dbReference type="AlphaFoldDB" id="A0AAV8UIN7"/>
<organism evidence="1 2">
    <name type="scientific">Rhodosorus marinus</name>
    <dbReference type="NCBI Taxonomy" id="101924"/>
    <lineage>
        <taxon>Eukaryota</taxon>
        <taxon>Rhodophyta</taxon>
        <taxon>Stylonematophyceae</taxon>
        <taxon>Stylonematales</taxon>
        <taxon>Stylonemataceae</taxon>
        <taxon>Rhodosorus</taxon>
    </lineage>
</organism>
<name>A0AAV8UIN7_9RHOD</name>
<dbReference type="Proteomes" id="UP001157974">
    <property type="component" value="Unassembled WGS sequence"/>
</dbReference>
<proteinExistence type="predicted"/>
<keyword evidence="2" id="KW-1185">Reference proteome</keyword>
<comment type="caution">
    <text evidence="1">The sequence shown here is derived from an EMBL/GenBank/DDBJ whole genome shotgun (WGS) entry which is preliminary data.</text>
</comment>
<gene>
    <name evidence="1" type="ORF">NDN08_004997</name>
</gene>